<dbReference type="EMBL" id="JAKMXF010000022">
    <property type="protein sequence ID" value="KAI6660950.1"/>
    <property type="molecule type" value="Genomic_DNA"/>
</dbReference>
<organism evidence="1 2">
    <name type="scientific">Oopsacas minuta</name>
    <dbReference type="NCBI Taxonomy" id="111878"/>
    <lineage>
        <taxon>Eukaryota</taxon>
        <taxon>Metazoa</taxon>
        <taxon>Porifera</taxon>
        <taxon>Hexactinellida</taxon>
        <taxon>Hexasterophora</taxon>
        <taxon>Lyssacinosida</taxon>
        <taxon>Leucopsacidae</taxon>
        <taxon>Oopsacas</taxon>
    </lineage>
</organism>
<reference evidence="1 2" key="1">
    <citation type="journal article" date="2023" name="BMC Biol.">
        <title>The compact genome of the sponge Oopsacas minuta (Hexactinellida) is lacking key metazoan core genes.</title>
        <authorList>
            <person name="Santini S."/>
            <person name="Schenkelaars Q."/>
            <person name="Jourda C."/>
            <person name="Duchesne M."/>
            <person name="Belahbib H."/>
            <person name="Rocher C."/>
            <person name="Selva M."/>
            <person name="Riesgo A."/>
            <person name="Vervoort M."/>
            <person name="Leys S.P."/>
            <person name="Kodjabachian L."/>
            <person name="Le Bivic A."/>
            <person name="Borchiellini C."/>
            <person name="Claverie J.M."/>
            <person name="Renard E."/>
        </authorList>
    </citation>
    <scope>NUCLEOTIDE SEQUENCE [LARGE SCALE GENOMIC DNA]</scope>
    <source>
        <strain evidence="1">SPO-2</strain>
    </source>
</reference>
<proteinExistence type="predicted"/>
<evidence type="ECO:0008006" key="3">
    <source>
        <dbReference type="Google" id="ProtNLM"/>
    </source>
</evidence>
<dbReference type="PANTHER" id="PTHR28617:SF1">
    <property type="entry name" value="CILIA- AND FLAGELLA-ASSOCIATED PROTEIN 77"/>
    <property type="match status" value="1"/>
</dbReference>
<dbReference type="Proteomes" id="UP001165289">
    <property type="component" value="Unassembled WGS sequence"/>
</dbReference>
<comment type="caution">
    <text evidence="1">The sequence shown here is derived from an EMBL/GenBank/DDBJ whole genome shotgun (WGS) entry which is preliminary data.</text>
</comment>
<dbReference type="PANTHER" id="PTHR28617">
    <property type="entry name" value="CILIA- AND FLAGELLA-ASSOCIATED PROTEIN 77"/>
    <property type="match status" value="1"/>
</dbReference>
<name>A0AAV7KJ44_9METZ</name>
<keyword evidence="2" id="KW-1185">Reference proteome</keyword>
<dbReference type="InterPro" id="IPR029147">
    <property type="entry name" value="CFAP77"/>
</dbReference>
<dbReference type="Pfam" id="PF14825">
    <property type="entry name" value="CFAP77"/>
    <property type="match status" value="1"/>
</dbReference>
<gene>
    <name evidence="1" type="ORF">LOD99_13673</name>
</gene>
<protein>
    <recommendedName>
        <fullName evidence="3">Cilia- and flagella-associated protein 77</fullName>
    </recommendedName>
</protein>
<dbReference type="AlphaFoldDB" id="A0AAV7KJ44"/>
<evidence type="ECO:0000313" key="1">
    <source>
        <dbReference type="EMBL" id="KAI6660950.1"/>
    </source>
</evidence>
<evidence type="ECO:0000313" key="2">
    <source>
        <dbReference type="Proteomes" id="UP001165289"/>
    </source>
</evidence>
<accession>A0AAV7KJ44</accession>
<sequence length="245" mass="28345">MSATDPNIHLDPSATLHNPLLSKAELGRPRLRFFTLPPEGFTYGRKNFSRDGGAREAMHWTASTNRVEFNTTPLPKDFIAMNREALAAGFTTAHGQTDFRVLHDIRQRDKNGRARCRSDIPKSAPPNIAYGISTRPSTPINELLEHKYQERWVQERKRSLLEEFDRNEDERRALRTVNQTKTSLMRKKTPTVECYTFWQMPRFQKTPSKVASFRNFASKDKSFKVHQEEAPKRKGIFGQGIYKAY</sequence>